<dbReference type="InterPro" id="IPR014001">
    <property type="entry name" value="Helicase_ATP-bd"/>
</dbReference>
<evidence type="ECO:0000313" key="4">
    <source>
        <dbReference type="Proteomes" id="UP000272428"/>
    </source>
</evidence>
<organism evidence="3 4">
    <name type="scientific">Chryseobacterium defluvii</name>
    <dbReference type="NCBI Taxonomy" id="160396"/>
    <lineage>
        <taxon>Bacteria</taxon>
        <taxon>Pseudomonadati</taxon>
        <taxon>Bacteroidota</taxon>
        <taxon>Flavobacteriia</taxon>
        <taxon>Flavobacteriales</taxon>
        <taxon>Weeksellaceae</taxon>
        <taxon>Chryseobacterium group</taxon>
        <taxon>Chryseobacterium</taxon>
    </lineage>
</organism>
<dbReference type="PANTHER" id="PTHR47396">
    <property type="entry name" value="TYPE I RESTRICTION ENZYME ECOKI R PROTEIN"/>
    <property type="match status" value="1"/>
</dbReference>
<dbReference type="InterPro" id="IPR006935">
    <property type="entry name" value="Helicase/UvrB_N"/>
</dbReference>
<name>A0A495SNG4_9FLAO</name>
<evidence type="ECO:0000259" key="2">
    <source>
        <dbReference type="PROSITE" id="PS51194"/>
    </source>
</evidence>
<proteinExistence type="predicted"/>
<dbReference type="Proteomes" id="UP000272428">
    <property type="component" value="Unassembled WGS sequence"/>
</dbReference>
<dbReference type="PROSITE" id="PS51192">
    <property type="entry name" value="HELICASE_ATP_BIND_1"/>
    <property type="match status" value="1"/>
</dbReference>
<dbReference type="InterPro" id="IPR001650">
    <property type="entry name" value="Helicase_C-like"/>
</dbReference>
<comment type="caution">
    <text evidence="3">The sequence shown here is derived from an EMBL/GenBank/DDBJ whole genome shotgun (WGS) entry which is preliminary data.</text>
</comment>
<dbReference type="GO" id="GO:0005524">
    <property type="term" value="F:ATP binding"/>
    <property type="evidence" value="ECO:0007669"/>
    <property type="project" value="InterPro"/>
</dbReference>
<dbReference type="SMART" id="SM00487">
    <property type="entry name" value="DEXDc"/>
    <property type="match status" value="1"/>
</dbReference>
<keyword evidence="4" id="KW-1185">Reference proteome</keyword>
<dbReference type="PANTHER" id="PTHR47396:SF1">
    <property type="entry name" value="ATP-DEPENDENT HELICASE IRC3-RELATED"/>
    <property type="match status" value="1"/>
</dbReference>
<evidence type="ECO:0000313" key="3">
    <source>
        <dbReference type="EMBL" id="RKT01062.1"/>
    </source>
</evidence>
<feature type="domain" description="Helicase C-terminal" evidence="2">
    <location>
        <begin position="248"/>
        <end position="399"/>
    </location>
</feature>
<dbReference type="AlphaFoldDB" id="A0A495SNG4"/>
<gene>
    <name evidence="3" type="ORF">BCF58_0273</name>
</gene>
<evidence type="ECO:0000259" key="1">
    <source>
        <dbReference type="PROSITE" id="PS51192"/>
    </source>
</evidence>
<dbReference type="Pfam" id="PF04851">
    <property type="entry name" value="ResIII"/>
    <property type="match status" value="1"/>
</dbReference>
<feature type="domain" description="Helicase ATP-binding" evidence="1">
    <location>
        <begin position="39"/>
        <end position="185"/>
    </location>
</feature>
<dbReference type="EMBL" id="RBXB01000001">
    <property type="protein sequence ID" value="RKT01062.1"/>
    <property type="molecule type" value="Genomic_DNA"/>
</dbReference>
<dbReference type="Pfam" id="PF00271">
    <property type="entry name" value="Helicase_C"/>
    <property type="match status" value="1"/>
</dbReference>
<dbReference type="SUPFAM" id="SSF52540">
    <property type="entry name" value="P-loop containing nucleoside triphosphate hydrolases"/>
    <property type="match status" value="1"/>
</dbReference>
<dbReference type="RefSeq" id="WP_121460008.1">
    <property type="nucleotide sequence ID" value="NZ_RBXB01000001.1"/>
</dbReference>
<dbReference type="GO" id="GO:0016787">
    <property type="term" value="F:hydrolase activity"/>
    <property type="evidence" value="ECO:0007669"/>
    <property type="project" value="InterPro"/>
</dbReference>
<protein>
    <submittedName>
        <fullName evidence="3">DNA repair protein RadD</fullName>
    </submittedName>
</protein>
<accession>A0A495SNG4</accession>
<reference evidence="3 4" key="1">
    <citation type="submission" date="2018-10" db="EMBL/GenBank/DDBJ databases">
        <title>Genomic Encyclopedia of Archaeal and Bacterial Type Strains, Phase II (KMG-II): from individual species to whole genera.</title>
        <authorList>
            <person name="Goeker M."/>
        </authorList>
    </citation>
    <scope>NUCLEOTIDE SEQUENCE [LARGE SCALE GENOMIC DNA]</scope>
    <source>
        <strain evidence="3 4">DSM 14219</strain>
    </source>
</reference>
<dbReference type="Gene3D" id="3.40.50.300">
    <property type="entry name" value="P-loop containing nucleotide triphosphate hydrolases"/>
    <property type="match status" value="2"/>
</dbReference>
<dbReference type="OrthoDB" id="9802848at2"/>
<dbReference type="InterPro" id="IPR027417">
    <property type="entry name" value="P-loop_NTPase"/>
</dbReference>
<dbReference type="SMART" id="SM00490">
    <property type="entry name" value="HELICc"/>
    <property type="match status" value="1"/>
</dbReference>
<dbReference type="InterPro" id="IPR050742">
    <property type="entry name" value="Helicase_Restrict-Modif_Enz"/>
</dbReference>
<dbReference type="PROSITE" id="PS51194">
    <property type="entry name" value="HELICASE_CTER"/>
    <property type="match status" value="1"/>
</dbReference>
<dbReference type="GO" id="GO:0005829">
    <property type="term" value="C:cytosol"/>
    <property type="evidence" value="ECO:0007669"/>
    <property type="project" value="TreeGrafter"/>
</dbReference>
<dbReference type="GO" id="GO:0003677">
    <property type="term" value="F:DNA binding"/>
    <property type="evidence" value="ECO:0007669"/>
    <property type="project" value="InterPro"/>
</dbReference>
<sequence>MSIAEIVKENAPNLFTVAEKPKYTLRPYQKEAVEAGIRYFQGNSKKNVVLILTTGAGKSVVIANMLAPLTGKTVILQPSKEILEQNFAKYISQGFKASIYSASAGQKKVDTITFCTIGSIINKKHLFEGLEHIIIDECHLVNPKGGMYEEFISAFPKAKVLGLTATPYRLHSTMEGAQLKFITRTKPRIFDEVLYYVQNSELFYNDPPYLAKLEYFSFNVVDRSMLQVNSSGTDFTEQSLKRYYKIIDMPSIIVKYANRLLAKKPNLLVFCSLIEEAENVTRRIPGAVILTGSTRKDERERILSQFKSGKIRCVVNVGVLTTGFDYPELECVLIARSTMSLALYYQIVGRVMRIAPNKEKAWVVDLGGNVNFFGKIETMKIEQTPTGLYYISNNGRQLTNVPFQK</sequence>